<evidence type="ECO:0000259" key="1">
    <source>
        <dbReference type="Pfam" id="PF06114"/>
    </source>
</evidence>
<accession>A0A1H9QJ72</accession>
<reference evidence="2 3" key="1">
    <citation type="submission" date="2016-10" db="EMBL/GenBank/DDBJ databases">
        <authorList>
            <person name="de Groot N.N."/>
        </authorList>
    </citation>
    <scope>NUCLEOTIDE SEQUENCE [LARGE SCALE GENOMIC DNA]</scope>
    <source>
        <strain evidence="2 3">VTM2R47</strain>
    </source>
</reference>
<evidence type="ECO:0000313" key="2">
    <source>
        <dbReference type="EMBL" id="SER60504.1"/>
    </source>
</evidence>
<organism evidence="2 3">
    <name type="scientific">Streptococcus gallolyticus</name>
    <dbReference type="NCBI Taxonomy" id="315405"/>
    <lineage>
        <taxon>Bacteria</taxon>
        <taxon>Bacillati</taxon>
        <taxon>Bacillota</taxon>
        <taxon>Bacilli</taxon>
        <taxon>Lactobacillales</taxon>
        <taxon>Streptococcaceae</taxon>
        <taxon>Streptococcus</taxon>
    </lineage>
</organism>
<dbReference type="RefSeq" id="WP_141768254.1">
    <property type="nucleotide sequence ID" value="NZ_FOGM01000006.1"/>
</dbReference>
<evidence type="ECO:0000313" key="3">
    <source>
        <dbReference type="Proteomes" id="UP000182712"/>
    </source>
</evidence>
<dbReference type="InterPro" id="IPR010359">
    <property type="entry name" value="IrrE_HExxH"/>
</dbReference>
<dbReference type="Pfam" id="PF06114">
    <property type="entry name" value="Peptidase_M78"/>
    <property type="match status" value="1"/>
</dbReference>
<name>A0A1H9QJ72_9STRE</name>
<gene>
    <name evidence="2" type="ORF">SAMN04487840_10618</name>
</gene>
<feature type="domain" description="IrrE N-terminal-like" evidence="1">
    <location>
        <begin position="107"/>
        <end position="208"/>
    </location>
</feature>
<proteinExistence type="predicted"/>
<dbReference type="Proteomes" id="UP000182712">
    <property type="component" value="Unassembled WGS sequence"/>
</dbReference>
<sequence length="253" mass="29939">MEYRFIDSADYYLYQQKANYFLNEVSRYFNLSFTEITSKHVIDYFERKYNILFVFLDVDQYEEYFRDIGGRQATREDIKYKGIVNNCRIKFVPKEFCDSLSGVTMTYDYSDRYIVYINQRPILGRVMFSILHELSHIFAHFEGSKSQRMYASMMSNVSDISTGNYPKELQPIEDEANTLASLFLLNDERLKNSILNGKNFNDLIRENYMSGAAIMNRLKNFLVYNYCIPIQEAVQIVLDYRNGYNSTIQSIVF</sequence>
<dbReference type="Gene3D" id="1.10.10.2910">
    <property type="match status" value="1"/>
</dbReference>
<dbReference type="EMBL" id="FOGM01000006">
    <property type="protein sequence ID" value="SER60504.1"/>
    <property type="molecule type" value="Genomic_DNA"/>
</dbReference>
<dbReference type="AlphaFoldDB" id="A0A1H9QJ72"/>
<protein>
    <recommendedName>
        <fullName evidence="1">IrrE N-terminal-like domain-containing protein</fullName>
    </recommendedName>
</protein>